<organism evidence="2 3">
    <name type="scientific">Pterulicium gracile</name>
    <dbReference type="NCBI Taxonomy" id="1884261"/>
    <lineage>
        <taxon>Eukaryota</taxon>
        <taxon>Fungi</taxon>
        <taxon>Dikarya</taxon>
        <taxon>Basidiomycota</taxon>
        <taxon>Agaricomycotina</taxon>
        <taxon>Agaricomycetes</taxon>
        <taxon>Agaricomycetidae</taxon>
        <taxon>Agaricales</taxon>
        <taxon>Pleurotineae</taxon>
        <taxon>Pterulaceae</taxon>
        <taxon>Pterulicium</taxon>
    </lineage>
</organism>
<dbReference type="Proteomes" id="UP000305067">
    <property type="component" value="Unassembled WGS sequence"/>
</dbReference>
<dbReference type="GO" id="GO:0031929">
    <property type="term" value="P:TOR signaling"/>
    <property type="evidence" value="ECO:0007669"/>
    <property type="project" value="TreeGrafter"/>
</dbReference>
<dbReference type="AlphaFoldDB" id="A0A5C3QQQ8"/>
<keyword evidence="3" id="KW-1185">Reference proteome</keyword>
<dbReference type="InterPro" id="IPR051330">
    <property type="entry name" value="Phosphatase_reg/MetRdx"/>
</dbReference>
<dbReference type="GO" id="GO:0005829">
    <property type="term" value="C:cytosol"/>
    <property type="evidence" value="ECO:0007669"/>
    <property type="project" value="TreeGrafter"/>
</dbReference>
<evidence type="ECO:0000256" key="1">
    <source>
        <dbReference type="ARBA" id="ARBA00006658"/>
    </source>
</evidence>
<dbReference type="EMBL" id="ML178828">
    <property type="protein sequence ID" value="TFL00684.1"/>
    <property type="molecule type" value="Genomic_DNA"/>
</dbReference>
<dbReference type="STRING" id="1884261.A0A5C3QQQ8"/>
<dbReference type="PANTHER" id="PTHR21021:SF16">
    <property type="entry name" value="TIP41-LIKE PROTEIN"/>
    <property type="match status" value="1"/>
</dbReference>
<evidence type="ECO:0000313" key="3">
    <source>
        <dbReference type="Proteomes" id="UP000305067"/>
    </source>
</evidence>
<evidence type="ECO:0000313" key="2">
    <source>
        <dbReference type="EMBL" id="TFL00684.1"/>
    </source>
</evidence>
<dbReference type="OrthoDB" id="10253878at2759"/>
<dbReference type="InterPro" id="IPR007303">
    <property type="entry name" value="TIP41-like"/>
</dbReference>
<sequence length="304" mass="33986">MSAAVALPQHQLHESPNVRGITIHSWHITSSTNPISNASQLDALQSSLGIPLPEMTFGSNYLELEHRPTRFKYRFSTPDLLSGVKNGELQEGDGGVKVGYADAWLKSRTGPDSSLPMPETVPTKPYDWTYTTTHPGTALPAENSDFNWKPADPENQAHSIPMAELRRPDPIMFYSEIPLFEDELHDNGSSNLLVRIRVMPTCIFVLARFTLRVDGVLFRTYDTRLYHSFESNPPLLVRESSGWEGAYDRVKKSLPTRDDLTPLTDALFIANTLAQMPSSYSQKEGAGTRWRGLGTKIEIAELKN</sequence>
<proteinExistence type="inferred from homology"/>
<reference evidence="2 3" key="1">
    <citation type="journal article" date="2019" name="Nat. Ecol. Evol.">
        <title>Megaphylogeny resolves global patterns of mushroom evolution.</title>
        <authorList>
            <person name="Varga T."/>
            <person name="Krizsan K."/>
            <person name="Foldi C."/>
            <person name="Dima B."/>
            <person name="Sanchez-Garcia M."/>
            <person name="Sanchez-Ramirez S."/>
            <person name="Szollosi G.J."/>
            <person name="Szarkandi J.G."/>
            <person name="Papp V."/>
            <person name="Albert L."/>
            <person name="Andreopoulos W."/>
            <person name="Angelini C."/>
            <person name="Antonin V."/>
            <person name="Barry K.W."/>
            <person name="Bougher N.L."/>
            <person name="Buchanan P."/>
            <person name="Buyck B."/>
            <person name="Bense V."/>
            <person name="Catcheside P."/>
            <person name="Chovatia M."/>
            <person name="Cooper J."/>
            <person name="Damon W."/>
            <person name="Desjardin D."/>
            <person name="Finy P."/>
            <person name="Geml J."/>
            <person name="Haridas S."/>
            <person name="Hughes K."/>
            <person name="Justo A."/>
            <person name="Karasinski D."/>
            <person name="Kautmanova I."/>
            <person name="Kiss B."/>
            <person name="Kocsube S."/>
            <person name="Kotiranta H."/>
            <person name="LaButti K.M."/>
            <person name="Lechner B.E."/>
            <person name="Liimatainen K."/>
            <person name="Lipzen A."/>
            <person name="Lukacs Z."/>
            <person name="Mihaltcheva S."/>
            <person name="Morgado L.N."/>
            <person name="Niskanen T."/>
            <person name="Noordeloos M.E."/>
            <person name="Ohm R.A."/>
            <person name="Ortiz-Santana B."/>
            <person name="Ovrebo C."/>
            <person name="Racz N."/>
            <person name="Riley R."/>
            <person name="Savchenko A."/>
            <person name="Shiryaev A."/>
            <person name="Soop K."/>
            <person name="Spirin V."/>
            <person name="Szebenyi C."/>
            <person name="Tomsovsky M."/>
            <person name="Tulloss R.E."/>
            <person name="Uehling J."/>
            <person name="Grigoriev I.V."/>
            <person name="Vagvolgyi C."/>
            <person name="Papp T."/>
            <person name="Martin F.M."/>
            <person name="Miettinen O."/>
            <person name="Hibbett D.S."/>
            <person name="Nagy L.G."/>
        </authorList>
    </citation>
    <scope>NUCLEOTIDE SEQUENCE [LARGE SCALE GENOMIC DNA]</scope>
    <source>
        <strain evidence="2 3">CBS 309.79</strain>
    </source>
</reference>
<protein>
    <submittedName>
        <fullName evidence="2">Type 2A phosphatase activator TIP41</fullName>
    </submittedName>
</protein>
<dbReference type="PANTHER" id="PTHR21021">
    <property type="entry name" value="GAF/PUTATIVE CYTOSKELETAL PROTEIN"/>
    <property type="match status" value="1"/>
</dbReference>
<accession>A0A5C3QQQ8</accession>
<comment type="similarity">
    <text evidence="1">Belongs to the TIP41 family.</text>
</comment>
<dbReference type="Pfam" id="PF04176">
    <property type="entry name" value="TIP41"/>
    <property type="match status" value="1"/>
</dbReference>
<name>A0A5C3QQQ8_9AGAR</name>
<gene>
    <name evidence="2" type="ORF">BDV98DRAFT_656705</name>
</gene>